<comment type="similarity">
    <text evidence="1">Belongs to the UDP-glucose/GDP-mannose dehydrogenase family.</text>
</comment>
<dbReference type="AlphaFoldDB" id="A0A6C0J879"/>
<organism evidence="4">
    <name type="scientific">viral metagenome</name>
    <dbReference type="NCBI Taxonomy" id="1070528"/>
    <lineage>
        <taxon>unclassified sequences</taxon>
        <taxon>metagenomes</taxon>
        <taxon>organismal metagenomes</taxon>
    </lineage>
</organism>
<dbReference type="InterPro" id="IPR036291">
    <property type="entry name" value="NAD(P)-bd_dom_sf"/>
</dbReference>
<dbReference type="Pfam" id="PF00984">
    <property type="entry name" value="UDPG_MGDP_dh"/>
    <property type="match status" value="1"/>
</dbReference>
<name>A0A6C0J879_9ZZZZ</name>
<dbReference type="SUPFAM" id="SSF48179">
    <property type="entry name" value="6-phosphogluconate dehydrogenase C-terminal domain-like"/>
    <property type="match status" value="1"/>
</dbReference>
<dbReference type="InterPro" id="IPR008927">
    <property type="entry name" value="6-PGluconate_DH-like_C_sf"/>
</dbReference>
<accession>A0A6C0J879</accession>
<evidence type="ECO:0000259" key="2">
    <source>
        <dbReference type="Pfam" id="PF00984"/>
    </source>
</evidence>
<evidence type="ECO:0000256" key="1">
    <source>
        <dbReference type="ARBA" id="ARBA00006601"/>
    </source>
</evidence>
<evidence type="ECO:0008006" key="5">
    <source>
        <dbReference type="Google" id="ProtNLM"/>
    </source>
</evidence>
<dbReference type="InterPro" id="IPR013328">
    <property type="entry name" value="6PGD_dom2"/>
</dbReference>
<dbReference type="InterPro" id="IPR001732">
    <property type="entry name" value="UDP-Glc/GDP-Man_DH_N"/>
</dbReference>
<feature type="domain" description="UDP-glucose/GDP-mannose dehydrogenase dimerisation" evidence="2">
    <location>
        <begin position="160"/>
        <end position="243"/>
    </location>
</feature>
<dbReference type="EMBL" id="MN740335">
    <property type="protein sequence ID" value="QHU01080.1"/>
    <property type="molecule type" value="Genomic_DNA"/>
</dbReference>
<dbReference type="GO" id="GO:0016616">
    <property type="term" value="F:oxidoreductase activity, acting on the CH-OH group of donors, NAD or NADP as acceptor"/>
    <property type="evidence" value="ECO:0007669"/>
    <property type="project" value="InterPro"/>
</dbReference>
<evidence type="ECO:0000313" key="4">
    <source>
        <dbReference type="EMBL" id="QHU01080.1"/>
    </source>
</evidence>
<sequence>MNIGIIGFGVVGKAIYNTLSLKYNIIKYDKFQKLDKFIDLLNCDFVFISVPTPFDCKLNKVDLSCINESIEKLNNINYKGIIIIKSTIPPLTTDNYLKKYNLQIVFNPEFLRESTTPNEDFKNQNIVVIGCESTQIFKKVKEMYEKVLIKDAKYYKTNYKEAEMIKFSQNTLLASRVAISNIIYDCCEEIDVDYQKVKEIGFEPFSVIGSNMTQVPGPDGHRGYGGKCLPKDINGFNSLFKNNILKEIIKYNYNLRDDFGKVLKNYD</sequence>
<dbReference type="Pfam" id="PF03721">
    <property type="entry name" value="UDPG_MGDP_dh_N"/>
    <property type="match status" value="1"/>
</dbReference>
<dbReference type="SUPFAM" id="SSF51735">
    <property type="entry name" value="NAD(P)-binding Rossmann-fold domains"/>
    <property type="match status" value="1"/>
</dbReference>
<protein>
    <recommendedName>
        <fullName evidence="5">UDP-glucose/GDP-mannose dehydrogenase dimerisation domain-containing protein</fullName>
    </recommendedName>
</protein>
<dbReference type="PANTHER" id="PTHR43750:SF3">
    <property type="entry name" value="UDP-GLUCOSE 6-DEHYDROGENASE TUAD"/>
    <property type="match status" value="1"/>
</dbReference>
<dbReference type="PANTHER" id="PTHR43750">
    <property type="entry name" value="UDP-GLUCOSE 6-DEHYDROGENASE TUAD"/>
    <property type="match status" value="1"/>
</dbReference>
<feature type="domain" description="UDP-glucose/GDP-mannose dehydrogenase N-terminal" evidence="3">
    <location>
        <begin position="40"/>
        <end position="141"/>
    </location>
</feature>
<dbReference type="Gene3D" id="1.10.1040.10">
    <property type="entry name" value="N-(1-d-carboxylethyl)-l-norvaline Dehydrogenase, domain 2"/>
    <property type="match status" value="1"/>
</dbReference>
<dbReference type="InterPro" id="IPR014026">
    <property type="entry name" value="UDP-Glc/GDP-Man_DH_dimer"/>
</dbReference>
<evidence type="ECO:0000259" key="3">
    <source>
        <dbReference type="Pfam" id="PF03721"/>
    </source>
</evidence>
<dbReference type="Gene3D" id="3.40.50.720">
    <property type="entry name" value="NAD(P)-binding Rossmann-like Domain"/>
    <property type="match status" value="1"/>
</dbReference>
<reference evidence="4" key="1">
    <citation type="journal article" date="2020" name="Nature">
        <title>Giant virus diversity and host interactions through global metagenomics.</title>
        <authorList>
            <person name="Schulz F."/>
            <person name="Roux S."/>
            <person name="Paez-Espino D."/>
            <person name="Jungbluth S."/>
            <person name="Walsh D.A."/>
            <person name="Denef V.J."/>
            <person name="McMahon K.D."/>
            <person name="Konstantinidis K.T."/>
            <person name="Eloe-Fadrosh E.A."/>
            <person name="Kyrpides N.C."/>
            <person name="Woyke T."/>
        </authorList>
    </citation>
    <scope>NUCLEOTIDE SEQUENCE</scope>
    <source>
        <strain evidence="4">GVMAG-M-3300025860-25</strain>
    </source>
</reference>
<proteinExistence type="inferred from homology"/>
<dbReference type="GO" id="GO:0051287">
    <property type="term" value="F:NAD binding"/>
    <property type="evidence" value="ECO:0007669"/>
    <property type="project" value="InterPro"/>
</dbReference>